<keyword evidence="3" id="KW-0645">Protease</keyword>
<organism evidence="9 10">
    <name type="scientific">Streptococcus criceti HS-6</name>
    <dbReference type="NCBI Taxonomy" id="873449"/>
    <lineage>
        <taxon>Bacteria</taxon>
        <taxon>Bacillati</taxon>
        <taxon>Bacillota</taxon>
        <taxon>Bacilli</taxon>
        <taxon>Lactobacillales</taxon>
        <taxon>Streptococcaceae</taxon>
        <taxon>Streptococcus</taxon>
    </lineage>
</organism>
<dbReference type="NCBIfam" id="TIGR01887">
    <property type="entry name" value="dipeptidaselike"/>
    <property type="match status" value="1"/>
</dbReference>
<dbReference type="InterPro" id="IPR010964">
    <property type="entry name" value="M20A_pepV-rel"/>
</dbReference>
<accession>G5JNH3</accession>
<keyword evidence="10" id="KW-1185">Reference proteome</keyword>
<keyword evidence="7" id="KW-0224">Dipeptidase</keyword>
<dbReference type="PANTHER" id="PTHR43808:SF31">
    <property type="entry name" value="N-ACETYL-L-CITRULLINE DEACETYLASE"/>
    <property type="match status" value="1"/>
</dbReference>
<dbReference type="GO" id="GO:0008237">
    <property type="term" value="F:metallopeptidase activity"/>
    <property type="evidence" value="ECO:0007669"/>
    <property type="project" value="UniProtKB-KW"/>
</dbReference>
<evidence type="ECO:0000256" key="2">
    <source>
        <dbReference type="ARBA" id="ARBA00006247"/>
    </source>
</evidence>
<dbReference type="eggNOG" id="COG0624">
    <property type="taxonomic scope" value="Bacteria"/>
</dbReference>
<dbReference type="GO" id="GO:0008777">
    <property type="term" value="F:acetylornithine deacetylase activity"/>
    <property type="evidence" value="ECO:0007669"/>
    <property type="project" value="TreeGrafter"/>
</dbReference>
<proteinExistence type="inferred from homology"/>
<comment type="cofactor">
    <cofactor evidence="1">
        <name>Zn(2+)</name>
        <dbReference type="ChEBI" id="CHEBI:29105"/>
    </cofactor>
</comment>
<keyword evidence="4" id="KW-0479">Metal-binding</keyword>
<dbReference type="InterPro" id="IPR036264">
    <property type="entry name" value="Bact_exopeptidase_dim_dom"/>
</dbReference>
<dbReference type="Gene3D" id="3.30.70.360">
    <property type="match status" value="2"/>
</dbReference>
<evidence type="ECO:0000256" key="1">
    <source>
        <dbReference type="ARBA" id="ARBA00001947"/>
    </source>
</evidence>
<dbReference type="CDD" id="cd03888">
    <property type="entry name" value="M20_PepV"/>
    <property type="match status" value="1"/>
</dbReference>
<comment type="similarity">
    <text evidence="2">Belongs to the peptidase M20A family.</text>
</comment>
<evidence type="ECO:0000313" key="10">
    <source>
        <dbReference type="Proteomes" id="UP000004322"/>
    </source>
</evidence>
<dbReference type="InterPro" id="IPR002933">
    <property type="entry name" value="Peptidase_M20"/>
</dbReference>
<dbReference type="PANTHER" id="PTHR43808">
    <property type="entry name" value="ACETYLORNITHINE DEACETYLASE"/>
    <property type="match status" value="1"/>
</dbReference>
<evidence type="ECO:0000256" key="6">
    <source>
        <dbReference type="ARBA" id="ARBA00022833"/>
    </source>
</evidence>
<dbReference type="Gene3D" id="3.40.630.10">
    <property type="entry name" value="Zn peptidases"/>
    <property type="match status" value="1"/>
</dbReference>
<evidence type="ECO:0000256" key="4">
    <source>
        <dbReference type="ARBA" id="ARBA00022723"/>
    </source>
</evidence>
<evidence type="ECO:0000256" key="7">
    <source>
        <dbReference type="ARBA" id="ARBA00022997"/>
    </source>
</evidence>
<dbReference type="STRING" id="873449.STRCR_1428"/>
<dbReference type="GO" id="GO:0006526">
    <property type="term" value="P:L-arginine biosynthetic process"/>
    <property type="evidence" value="ECO:0007669"/>
    <property type="project" value="TreeGrafter"/>
</dbReference>
<dbReference type="Pfam" id="PF01546">
    <property type="entry name" value="Peptidase_M20"/>
    <property type="match status" value="1"/>
</dbReference>
<evidence type="ECO:0000313" key="9">
    <source>
        <dbReference type="EMBL" id="EHI73988.1"/>
    </source>
</evidence>
<comment type="caution">
    <text evidence="9">The sequence shown here is derived from an EMBL/GenBank/DDBJ whole genome shotgun (WGS) entry which is preliminary data.</text>
</comment>
<dbReference type="Proteomes" id="UP000004322">
    <property type="component" value="Unassembled WGS sequence"/>
</dbReference>
<evidence type="ECO:0000256" key="3">
    <source>
        <dbReference type="ARBA" id="ARBA00022670"/>
    </source>
</evidence>
<protein>
    <submittedName>
        <fullName evidence="9">Dipeptidase PepV</fullName>
    </submittedName>
</protein>
<reference evidence="9" key="1">
    <citation type="submission" date="2011-07" db="EMBL/GenBank/DDBJ databases">
        <authorList>
            <person name="Stanhope M.J."/>
            <person name="Durkin A.S."/>
            <person name="Hostetler J."/>
            <person name="Kim M."/>
            <person name="Radune D."/>
            <person name="Singh I."/>
            <person name="Town C.D."/>
        </authorList>
    </citation>
    <scope>NUCLEOTIDE SEQUENCE [LARGE SCALE GENOMIC DNA]</scope>
    <source>
        <strain evidence="9">HS-6</strain>
    </source>
</reference>
<dbReference type="OrthoDB" id="9761532at2"/>
<dbReference type="SUPFAM" id="SSF55031">
    <property type="entry name" value="Bacterial exopeptidase dimerisation domain"/>
    <property type="match status" value="1"/>
</dbReference>
<gene>
    <name evidence="9" type="ORF">STRCR_1428</name>
</gene>
<dbReference type="GO" id="GO:0016805">
    <property type="term" value="F:dipeptidase activity"/>
    <property type="evidence" value="ECO:0007669"/>
    <property type="project" value="UniProtKB-KW"/>
</dbReference>
<keyword evidence="6" id="KW-0862">Zinc</keyword>
<name>G5JNH3_STRCG</name>
<dbReference type="EMBL" id="AEUV02000002">
    <property type="protein sequence ID" value="EHI73988.1"/>
    <property type="molecule type" value="Genomic_DNA"/>
</dbReference>
<dbReference type="GO" id="GO:0008270">
    <property type="term" value="F:zinc ion binding"/>
    <property type="evidence" value="ECO:0007669"/>
    <property type="project" value="InterPro"/>
</dbReference>
<dbReference type="RefSeq" id="WP_004226651.1">
    <property type="nucleotide sequence ID" value="NZ_AEUV02000002.1"/>
</dbReference>
<dbReference type="NCBIfam" id="NF005591">
    <property type="entry name" value="PRK07318.1"/>
    <property type="match status" value="1"/>
</dbReference>
<dbReference type="InterPro" id="IPR050072">
    <property type="entry name" value="Peptidase_M20A"/>
</dbReference>
<dbReference type="AlphaFoldDB" id="G5JNH3"/>
<keyword evidence="8" id="KW-0482">Metalloprotease</keyword>
<sequence>MPNWETLLESYKENFLQDLTGLIAIPSVKDAASADESAPFGQPVKDALTYMMALGERDGFKTQIIDNVAGHLEVGQGQTIFGILSHLDVVPVQENDWQTAPFNLTQKNGWLYGRGVSDDKGPTLAAYYALKMILDAGLSLNQRIRLIYGTDEENDWDGVKVYFAKEAMPDFGFVPDAIFPLIYAEKGIISFDFHKTYSEQAPSSLIFESGQAYNVVPDWAQARLTGQTNLQNDFQAYLKRFNLEGSWQRQGQQQTLSLKGLAAHGAGPDKGINAALYLAHFLRTLPLDPSAKDYLDFIDSYFFADNKGEKLGIAYKDQELGEVTVNPAVFSFEKGQARIGVNLRYPQSVIFASLQEKLNQLAQQAGFEIREKSHLLPSYTALDDPRIQTLLNVYQMETGDTSPALAIGGSTYGRLLKNGVSFGPAFPWSIHTLHQPNEGIKLEELWQATIIYAQALYRLCTVEGTKIRAD</sequence>
<evidence type="ECO:0000256" key="5">
    <source>
        <dbReference type="ARBA" id="ARBA00022801"/>
    </source>
</evidence>
<dbReference type="GO" id="GO:0006508">
    <property type="term" value="P:proteolysis"/>
    <property type="evidence" value="ECO:0007669"/>
    <property type="project" value="UniProtKB-KW"/>
</dbReference>
<dbReference type="SUPFAM" id="SSF53187">
    <property type="entry name" value="Zn-dependent exopeptidases"/>
    <property type="match status" value="1"/>
</dbReference>
<keyword evidence="5" id="KW-0378">Hydrolase</keyword>
<evidence type="ECO:0000256" key="8">
    <source>
        <dbReference type="ARBA" id="ARBA00023049"/>
    </source>
</evidence>